<dbReference type="STRING" id="1230453.C453_11586"/>
<dbReference type="AlphaFoldDB" id="M0HNH3"/>
<dbReference type="InterPro" id="IPR000835">
    <property type="entry name" value="HTH_MarR-typ"/>
</dbReference>
<dbReference type="GO" id="GO:0003700">
    <property type="term" value="F:DNA-binding transcription factor activity"/>
    <property type="evidence" value="ECO:0007669"/>
    <property type="project" value="InterPro"/>
</dbReference>
<evidence type="ECO:0000313" key="2">
    <source>
        <dbReference type="EMBL" id="ELZ84654.1"/>
    </source>
</evidence>
<dbReference type="RefSeq" id="WP_008324657.1">
    <property type="nucleotide sequence ID" value="NZ_AOLK01000019.1"/>
</dbReference>
<dbReference type="Gene3D" id="1.10.10.10">
    <property type="entry name" value="Winged helix-like DNA-binding domain superfamily/Winged helix DNA-binding domain"/>
    <property type="match status" value="1"/>
</dbReference>
<name>M0HNH3_HALEO</name>
<comment type="caution">
    <text evidence="2">The sequence shown here is derived from an EMBL/GenBank/DDBJ whole genome shotgun (WGS) entry which is preliminary data.</text>
</comment>
<protein>
    <submittedName>
        <fullName evidence="2">ArsR family transcriptional regulator</fullName>
    </submittedName>
</protein>
<dbReference type="Proteomes" id="UP000011612">
    <property type="component" value="Unassembled WGS sequence"/>
</dbReference>
<dbReference type="Pfam" id="PF12802">
    <property type="entry name" value="MarR_2"/>
    <property type="match status" value="1"/>
</dbReference>
<gene>
    <name evidence="2" type="ORF">C453_11586</name>
</gene>
<dbReference type="OrthoDB" id="350804at2157"/>
<proteinExistence type="predicted"/>
<evidence type="ECO:0000313" key="3">
    <source>
        <dbReference type="Proteomes" id="UP000011612"/>
    </source>
</evidence>
<dbReference type="InterPro" id="IPR036390">
    <property type="entry name" value="WH_DNA-bd_sf"/>
</dbReference>
<keyword evidence="3" id="KW-1185">Reference proteome</keyword>
<dbReference type="PATRIC" id="fig|1230453.4.peg.2287"/>
<dbReference type="EMBL" id="AOLK01000019">
    <property type="protein sequence ID" value="ELZ84654.1"/>
    <property type="molecule type" value="Genomic_DNA"/>
</dbReference>
<evidence type="ECO:0000259" key="1">
    <source>
        <dbReference type="Pfam" id="PF12802"/>
    </source>
</evidence>
<organism evidence="2 3">
    <name type="scientific">Haloferax elongans ATCC BAA-1513</name>
    <dbReference type="NCBI Taxonomy" id="1230453"/>
    <lineage>
        <taxon>Archaea</taxon>
        <taxon>Methanobacteriati</taxon>
        <taxon>Methanobacteriota</taxon>
        <taxon>Stenosarchaea group</taxon>
        <taxon>Halobacteria</taxon>
        <taxon>Halobacteriales</taxon>
        <taxon>Haloferacaceae</taxon>
        <taxon>Haloferax</taxon>
    </lineage>
</organism>
<reference evidence="2 3" key="1">
    <citation type="journal article" date="2014" name="PLoS Genet.">
        <title>Phylogenetically driven sequencing of extremely halophilic archaea reveals strategies for static and dynamic osmo-response.</title>
        <authorList>
            <person name="Becker E.A."/>
            <person name="Seitzer P.M."/>
            <person name="Tritt A."/>
            <person name="Larsen D."/>
            <person name="Krusor M."/>
            <person name="Yao A.I."/>
            <person name="Wu D."/>
            <person name="Madern D."/>
            <person name="Eisen J.A."/>
            <person name="Darling A.E."/>
            <person name="Facciotti M.T."/>
        </authorList>
    </citation>
    <scope>NUCLEOTIDE SEQUENCE [LARGE SCALE GENOMIC DNA]</scope>
    <source>
        <strain evidence="2 3">ATCC BAA-1513</strain>
    </source>
</reference>
<feature type="domain" description="HTH marR-type" evidence="1">
    <location>
        <begin position="27"/>
        <end position="83"/>
    </location>
</feature>
<sequence>MSHPQGESYDREQTDYWTDEEFRERISDLPPSAKLVARILDNNDQMTQEQLMSESLLLRRTVGYALNRLEENGLVHSRPDLRDPRKRLYELAMDT</sequence>
<accession>M0HNH3</accession>
<dbReference type="SUPFAM" id="SSF46785">
    <property type="entry name" value="Winged helix' DNA-binding domain"/>
    <property type="match status" value="1"/>
</dbReference>
<dbReference type="InterPro" id="IPR036388">
    <property type="entry name" value="WH-like_DNA-bd_sf"/>
</dbReference>